<protein>
    <submittedName>
        <fullName evidence="4">Ferrichrome-iron receptor</fullName>
    </submittedName>
</protein>
<name>W1XIY8_9ZZZZ</name>
<feature type="non-terminal residue" evidence="4">
    <location>
        <position position="85"/>
    </location>
</feature>
<dbReference type="SUPFAM" id="SSF56935">
    <property type="entry name" value="Porins"/>
    <property type="match status" value="1"/>
</dbReference>
<comment type="subcellular location">
    <subcellularLocation>
        <location evidence="1">Cell outer membrane</location>
    </subcellularLocation>
</comment>
<keyword evidence="2" id="KW-0472">Membrane</keyword>
<dbReference type="Gene3D" id="2.40.170.20">
    <property type="entry name" value="TonB-dependent receptor, beta-barrel domain"/>
    <property type="match status" value="1"/>
</dbReference>
<evidence type="ECO:0000256" key="1">
    <source>
        <dbReference type="ARBA" id="ARBA00004442"/>
    </source>
</evidence>
<comment type="caution">
    <text evidence="4">The sequence shown here is derived from an EMBL/GenBank/DDBJ whole genome shotgun (WGS) entry which is preliminary data.</text>
</comment>
<keyword evidence="4" id="KW-0675">Receptor</keyword>
<accession>W1XIY8</accession>
<gene>
    <name evidence="4" type="ORF">Q604_UNBC16014G0001</name>
</gene>
<dbReference type="InterPro" id="IPR036942">
    <property type="entry name" value="Beta-barrel_TonB_sf"/>
</dbReference>
<evidence type="ECO:0000256" key="2">
    <source>
        <dbReference type="ARBA" id="ARBA00023136"/>
    </source>
</evidence>
<evidence type="ECO:0000313" key="4">
    <source>
        <dbReference type="EMBL" id="ETJ29450.1"/>
    </source>
</evidence>
<reference evidence="4" key="1">
    <citation type="submission" date="2013-12" db="EMBL/GenBank/DDBJ databases">
        <title>A Varibaculum cambriense genome reconstructed from a premature infant gut community with otherwise low bacterial novelty that shifts toward anaerobic metabolism during the third week of life.</title>
        <authorList>
            <person name="Brown C.T."/>
            <person name="Sharon I."/>
            <person name="Thomas B.C."/>
            <person name="Castelle C.J."/>
            <person name="Morowitz M.J."/>
            <person name="Banfield J.F."/>
        </authorList>
    </citation>
    <scope>NUCLEOTIDE SEQUENCE</scope>
</reference>
<dbReference type="GO" id="GO:0009279">
    <property type="term" value="C:cell outer membrane"/>
    <property type="evidence" value="ECO:0007669"/>
    <property type="project" value="UniProtKB-SubCell"/>
</dbReference>
<feature type="non-terminal residue" evidence="4">
    <location>
        <position position="1"/>
    </location>
</feature>
<dbReference type="EMBL" id="AZMM01016014">
    <property type="protein sequence ID" value="ETJ29450.1"/>
    <property type="molecule type" value="Genomic_DNA"/>
</dbReference>
<dbReference type="AlphaFoldDB" id="W1XIY8"/>
<keyword evidence="3" id="KW-0998">Cell outer membrane</keyword>
<proteinExistence type="predicted"/>
<evidence type="ECO:0000256" key="3">
    <source>
        <dbReference type="ARBA" id="ARBA00023237"/>
    </source>
</evidence>
<sequence length="85" mass="9957">DDKTNFTFLSYFQNEPETGYYGWLPKEGTVEPLPNGKRLPTDFNEGAKNNTYSRNEKMVGYSFDHEFNDTFTVRQNLRFAENKTS</sequence>
<organism evidence="4">
    <name type="scientific">human gut metagenome</name>
    <dbReference type="NCBI Taxonomy" id="408170"/>
    <lineage>
        <taxon>unclassified sequences</taxon>
        <taxon>metagenomes</taxon>
        <taxon>organismal metagenomes</taxon>
    </lineage>
</organism>